<dbReference type="EMBL" id="OY731404">
    <property type="protein sequence ID" value="CAJ1969517.1"/>
    <property type="molecule type" value="Genomic_DNA"/>
</dbReference>
<sequence length="197" mass="22920">MDQPHTHIITCDSWVGWERFLSYTRVYRKTYRTDTLKLNAVEQNLIFGLFEYQEDAEEFAEPNQVVYTEKDLVSTIGYDSENNNDSKESRKAGYRGTTLEINGFNQHERQHQGAQQNELSFMSQGRNVYDSQRMLAKNIEVATKKVQEIKDQLILAKAYLKIAPPSSNLRLRDLERLTREMELAVGEVTQDSDLSMR</sequence>
<evidence type="ECO:0000313" key="1">
    <source>
        <dbReference type="EMBL" id="CAJ1969517.1"/>
    </source>
</evidence>
<name>A0AA86T6E3_9FABA</name>
<dbReference type="AlphaFoldDB" id="A0AA86T6E3"/>
<accession>A0AA86T6E3</accession>
<protein>
    <submittedName>
        <fullName evidence="1">Uncharacterized protein</fullName>
    </submittedName>
</protein>
<reference evidence="1" key="1">
    <citation type="submission" date="2023-10" db="EMBL/GenBank/DDBJ databases">
        <authorList>
            <person name="Domelevo Entfellner J.-B."/>
        </authorList>
    </citation>
    <scope>NUCLEOTIDE SEQUENCE</scope>
</reference>
<proteinExistence type="predicted"/>
<evidence type="ECO:0000313" key="2">
    <source>
        <dbReference type="Proteomes" id="UP001189624"/>
    </source>
</evidence>
<gene>
    <name evidence="1" type="ORF">AYBTSS11_LOCUS22299</name>
</gene>
<dbReference type="Pfam" id="PF25557">
    <property type="entry name" value="GAUT_1"/>
    <property type="match status" value="1"/>
</dbReference>
<organism evidence="1 2">
    <name type="scientific">Sphenostylis stenocarpa</name>
    <dbReference type="NCBI Taxonomy" id="92480"/>
    <lineage>
        <taxon>Eukaryota</taxon>
        <taxon>Viridiplantae</taxon>
        <taxon>Streptophyta</taxon>
        <taxon>Embryophyta</taxon>
        <taxon>Tracheophyta</taxon>
        <taxon>Spermatophyta</taxon>
        <taxon>Magnoliopsida</taxon>
        <taxon>eudicotyledons</taxon>
        <taxon>Gunneridae</taxon>
        <taxon>Pentapetalae</taxon>
        <taxon>rosids</taxon>
        <taxon>fabids</taxon>
        <taxon>Fabales</taxon>
        <taxon>Fabaceae</taxon>
        <taxon>Papilionoideae</taxon>
        <taxon>50 kb inversion clade</taxon>
        <taxon>NPAAA clade</taxon>
        <taxon>indigoferoid/millettioid clade</taxon>
        <taxon>Phaseoleae</taxon>
        <taxon>Sphenostylis</taxon>
    </lineage>
</organism>
<keyword evidence="2" id="KW-1185">Reference proteome</keyword>
<dbReference type="Gramene" id="rna-AYBTSS11_LOCUS22299">
    <property type="protein sequence ID" value="CAJ1969517.1"/>
    <property type="gene ID" value="gene-AYBTSS11_LOCUS22299"/>
</dbReference>
<dbReference type="Proteomes" id="UP001189624">
    <property type="component" value="Chromosome 7"/>
</dbReference>